<name>A1CCX5_ASPCL</name>
<dbReference type="GeneID" id="4705946"/>
<dbReference type="Proteomes" id="UP000006701">
    <property type="component" value="Unassembled WGS sequence"/>
</dbReference>
<dbReference type="Pfam" id="PF02705">
    <property type="entry name" value="K_trans"/>
    <property type="match status" value="1"/>
</dbReference>
<evidence type="ECO:0000256" key="7">
    <source>
        <dbReference type="ARBA" id="ARBA00023065"/>
    </source>
</evidence>
<proteinExistence type="predicted"/>
<keyword evidence="8 10" id="KW-0472">Membrane</keyword>
<comment type="subcellular location">
    <subcellularLocation>
        <location evidence="1">Membrane</location>
        <topology evidence="1">Multi-pass membrane protein</topology>
    </subcellularLocation>
</comment>
<feature type="transmembrane region" description="Helical" evidence="10">
    <location>
        <begin position="521"/>
        <end position="539"/>
    </location>
</feature>
<evidence type="ECO:0000256" key="3">
    <source>
        <dbReference type="ARBA" id="ARBA00022538"/>
    </source>
</evidence>
<dbReference type="InterPro" id="IPR003855">
    <property type="entry name" value="K+_transporter"/>
</dbReference>
<evidence type="ECO:0000256" key="5">
    <source>
        <dbReference type="ARBA" id="ARBA00022958"/>
    </source>
</evidence>
<dbReference type="NCBIfam" id="TIGR00794">
    <property type="entry name" value="kup"/>
    <property type="match status" value="1"/>
</dbReference>
<evidence type="ECO:0000256" key="9">
    <source>
        <dbReference type="SAM" id="MobiDB-lite"/>
    </source>
</evidence>
<dbReference type="OMA" id="VTFITTC"/>
<dbReference type="AlphaFoldDB" id="A1CCX5"/>
<evidence type="ECO:0000256" key="10">
    <source>
        <dbReference type="SAM" id="Phobius"/>
    </source>
</evidence>
<dbReference type="InterPro" id="IPR053952">
    <property type="entry name" value="K_trans_C"/>
</dbReference>
<feature type="transmembrane region" description="Helical" evidence="10">
    <location>
        <begin position="236"/>
        <end position="255"/>
    </location>
</feature>
<feature type="transmembrane region" description="Helical" evidence="10">
    <location>
        <begin position="384"/>
        <end position="411"/>
    </location>
</feature>
<reference evidence="13 14" key="1">
    <citation type="journal article" date="2008" name="PLoS Genet.">
        <title>Genomic islands in the pathogenic filamentous fungus Aspergillus fumigatus.</title>
        <authorList>
            <person name="Fedorova N.D."/>
            <person name="Khaldi N."/>
            <person name="Joardar V.S."/>
            <person name="Maiti R."/>
            <person name="Amedeo P."/>
            <person name="Anderson M.J."/>
            <person name="Crabtree J."/>
            <person name="Silva J.C."/>
            <person name="Badger J.H."/>
            <person name="Albarraq A."/>
            <person name="Angiuoli S."/>
            <person name="Bussey H."/>
            <person name="Bowyer P."/>
            <person name="Cotty P.J."/>
            <person name="Dyer P.S."/>
            <person name="Egan A."/>
            <person name="Galens K."/>
            <person name="Fraser-Liggett C.M."/>
            <person name="Haas B.J."/>
            <person name="Inman J.M."/>
            <person name="Kent R."/>
            <person name="Lemieux S."/>
            <person name="Malavazi I."/>
            <person name="Orvis J."/>
            <person name="Roemer T."/>
            <person name="Ronning C.M."/>
            <person name="Sundaram J.P."/>
            <person name="Sutton G."/>
            <person name="Turner G."/>
            <person name="Venter J.C."/>
            <person name="White O.R."/>
            <person name="Whitty B.R."/>
            <person name="Youngman P."/>
            <person name="Wolfe K.H."/>
            <person name="Goldman G.H."/>
            <person name="Wortman J.R."/>
            <person name="Jiang B."/>
            <person name="Denning D.W."/>
            <person name="Nierman W.C."/>
        </authorList>
    </citation>
    <scope>NUCLEOTIDE SEQUENCE [LARGE SCALE GENOMIC DNA]</scope>
    <source>
        <strain evidence="14">ATCC 1007 / CBS 513.65 / DSM 816 / NCTC 3887 / NRRL 1</strain>
    </source>
</reference>
<evidence type="ECO:0000313" key="13">
    <source>
        <dbReference type="EMBL" id="EAW12382.1"/>
    </source>
</evidence>
<dbReference type="GO" id="GO:0016020">
    <property type="term" value="C:membrane"/>
    <property type="evidence" value="ECO:0007669"/>
    <property type="project" value="UniProtKB-SubCell"/>
</dbReference>
<dbReference type="PANTHER" id="PTHR30540">
    <property type="entry name" value="OSMOTIC STRESS POTASSIUM TRANSPORTER"/>
    <property type="match status" value="1"/>
</dbReference>
<keyword evidence="7" id="KW-0406">Ion transport</keyword>
<organism evidence="13 14">
    <name type="scientific">Aspergillus clavatus (strain ATCC 1007 / CBS 513.65 / DSM 816 / NCTC 3887 / NRRL 1 / QM 1276 / 107)</name>
    <dbReference type="NCBI Taxonomy" id="344612"/>
    <lineage>
        <taxon>Eukaryota</taxon>
        <taxon>Fungi</taxon>
        <taxon>Dikarya</taxon>
        <taxon>Ascomycota</taxon>
        <taxon>Pezizomycotina</taxon>
        <taxon>Eurotiomycetes</taxon>
        <taxon>Eurotiomycetidae</taxon>
        <taxon>Eurotiales</taxon>
        <taxon>Aspergillaceae</taxon>
        <taxon>Aspergillus</taxon>
        <taxon>Aspergillus subgen. Fumigati</taxon>
    </lineage>
</organism>
<keyword evidence="2" id="KW-0813">Transport</keyword>
<feature type="compositionally biased region" description="Polar residues" evidence="9">
    <location>
        <begin position="7"/>
        <end position="33"/>
    </location>
</feature>
<feature type="transmembrane region" description="Helical" evidence="10">
    <location>
        <begin position="432"/>
        <end position="453"/>
    </location>
</feature>
<feature type="transmembrane region" description="Helical" evidence="10">
    <location>
        <begin position="465"/>
        <end position="488"/>
    </location>
</feature>
<gene>
    <name evidence="13" type="ORF">ACLA_063500</name>
</gene>
<keyword evidence="6 10" id="KW-1133">Transmembrane helix</keyword>
<dbReference type="STRING" id="344612.A1CCX5"/>
<evidence type="ECO:0000256" key="4">
    <source>
        <dbReference type="ARBA" id="ARBA00022692"/>
    </source>
</evidence>
<feature type="domain" description="K+ potassium transporter C-terminal" evidence="12">
    <location>
        <begin position="584"/>
        <end position="766"/>
    </location>
</feature>
<feature type="transmembrane region" description="Helical" evidence="10">
    <location>
        <begin position="344"/>
        <end position="364"/>
    </location>
</feature>
<feature type="transmembrane region" description="Helical" evidence="10">
    <location>
        <begin position="314"/>
        <end position="332"/>
    </location>
</feature>
<keyword evidence="5" id="KW-0630">Potassium</keyword>
<dbReference type="InterPro" id="IPR053951">
    <property type="entry name" value="K_trans_N"/>
</dbReference>
<feature type="domain" description="K+ potassium transporter integral membrane" evidence="11">
    <location>
        <begin position="78"/>
        <end position="560"/>
    </location>
</feature>
<dbReference type="EMBL" id="DS027050">
    <property type="protein sequence ID" value="EAW12382.1"/>
    <property type="molecule type" value="Genomic_DNA"/>
</dbReference>
<protein>
    <submittedName>
        <fullName evidence="13">Potassium transporter, putative</fullName>
    </submittedName>
</protein>
<evidence type="ECO:0000259" key="12">
    <source>
        <dbReference type="Pfam" id="PF22776"/>
    </source>
</evidence>
<dbReference type="HOGENOM" id="CLU_008142_4_0_1"/>
<keyword evidence="4 10" id="KW-0812">Transmembrane</keyword>
<dbReference type="KEGG" id="act:ACLA_063500"/>
<evidence type="ECO:0000259" key="11">
    <source>
        <dbReference type="Pfam" id="PF02705"/>
    </source>
</evidence>
<keyword evidence="3" id="KW-0633">Potassium transport</keyword>
<feature type="transmembrane region" description="Helical" evidence="10">
    <location>
        <begin position="267"/>
        <end position="287"/>
    </location>
</feature>
<dbReference type="eggNOG" id="ENOG502QPSA">
    <property type="taxonomic scope" value="Eukaryota"/>
</dbReference>
<dbReference type="RefSeq" id="XP_001273808.1">
    <property type="nucleotide sequence ID" value="XM_001273807.1"/>
</dbReference>
<dbReference type="OrthoDB" id="504708at2759"/>
<feature type="transmembrane region" description="Helical" evidence="10">
    <location>
        <begin position="197"/>
        <end position="216"/>
    </location>
</feature>
<accession>A1CCX5</accession>
<evidence type="ECO:0000256" key="2">
    <source>
        <dbReference type="ARBA" id="ARBA00022448"/>
    </source>
</evidence>
<feature type="region of interest" description="Disordered" evidence="9">
    <location>
        <begin position="1"/>
        <end position="34"/>
    </location>
</feature>
<sequence>MADIKVSSDSTEAVTPTSTGGVVSSRPTHQGNPLQRKFTADKKVVDVELASIADAEYVDERDFHKKQVFTGWSLAWLSYQSLGVIYGDIGTSPLYVYSSTFSSEPSYEDVLGAVSLIIWALTITVTIKYVCIVLNADDEGEGGTFALYSLISRYANLVRRDPRHSNMVRMQRHDTDDLQKPNLMARNMIERSTFMKWAFKVLGVFGVSLLLADGVLTPAQSILGAIQGITVVNPDISSSTVIGVSCAILVVVFLIQPLGTSKIASTFAPIVIIWLLFNLSFGIYNLAMYDASVLKAFSPYFAGSFLVRNGNAGWLQLGGILLAFTGVETLFADLGAFSKRAVQISWLCFVYPCLLIAYIGQGAHLSRVPSAYANPFYLTVPPGMLYPSLVVAILACIVASQAVITGSFQLLSQIMKLSYFPQIKLYHTSKTFHGQVYIPIANWLMMIGTVIVTAVYNNTTALGEAYGACVILVSFLTTCMVSVVALIVWKLPIYLVLPVFLVFALWDGMFLSAALSKVPHGAWFTIMLGVALTLIFVLWRYGKEEQWTAEESDNVPLSRTTVLRDNQLTLHPDFGNSAITPIRGLGIFFDKSGSPATTPAVFLHFVQKFGAAPEVSVFFHLRPLSVPTVAPDERHAVSRCYTYGSGPGKQPIPNCFRLIVRHGYTDEIVTPDLGVLVLDQLRDFLIRERLSGTPAADAELDALHQAWKSQVIYIVGKEQLRIAAETHILRRVVLWVFLWMRDASRTKVQQLNVQAERLVEVGFVKDM</sequence>
<dbReference type="GO" id="GO:0015079">
    <property type="term" value="F:potassium ion transmembrane transporter activity"/>
    <property type="evidence" value="ECO:0007669"/>
    <property type="project" value="InterPro"/>
</dbReference>
<feature type="transmembrane region" description="Helical" evidence="10">
    <location>
        <begin position="495"/>
        <end position="515"/>
    </location>
</feature>
<keyword evidence="14" id="KW-1185">Reference proteome</keyword>
<evidence type="ECO:0000256" key="8">
    <source>
        <dbReference type="ARBA" id="ARBA00023136"/>
    </source>
</evidence>
<evidence type="ECO:0000256" key="1">
    <source>
        <dbReference type="ARBA" id="ARBA00004141"/>
    </source>
</evidence>
<dbReference type="Pfam" id="PF22776">
    <property type="entry name" value="K_trans_C"/>
    <property type="match status" value="1"/>
</dbReference>
<dbReference type="PANTHER" id="PTHR30540:SF83">
    <property type="entry name" value="K+ POTASSIUM TRANSPORTER"/>
    <property type="match status" value="1"/>
</dbReference>
<evidence type="ECO:0000313" key="14">
    <source>
        <dbReference type="Proteomes" id="UP000006701"/>
    </source>
</evidence>
<dbReference type="VEuPathDB" id="FungiDB:ACLA_063500"/>
<evidence type="ECO:0000256" key="6">
    <source>
        <dbReference type="ARBA" id="ARBA00022989"/>
    </source>
</evidence>